<dbReference type="PANTHER" id="PTHR10947">
    <property type="entry name" value="PHENYLALANYL-TRNA SYNTHETASE BETA CHAIN AND LEUCINE-RICH REPEAT-CONTAINING PROTEIN 47"/>
    <property type="match status" value="1"/>
</dbReference>
<evidence type="ECO:0000256" key="5">
    <source>
        <dbReference type="ARBA" id="ARBA00022741"/>
    </source>
</evidence>
<evidence type="ECO:0000313" key="14">
    <source>
        <dbReference type="EMBL" id="OGZ34789.1"/>
    </source>
</evidence>
<dbReference type="EC" id="6.1.1.20" evidence="11"/>
<sequence>MKFSVNWLNEYLSKKLLPQEMTEFLGVRAFEVESVEKKGEDSVVDIKILPNRAFDCLSHFGIARELAAIFDIKFKEPNIKINETESLKIKDFLNVQVLEKKVCPRYSARVVVDVKVTESPKWMQERLIACGLRPINNIVDVTNYVMLETGQPLHVFDLDKLTRSVIPSEARDPDQSSQSAGLLSPQMRGRNDNVAKIIVRRAESNEKIYTLDEQKAIMTLNPDILVIADENQPIAIAGVKGGKTPEVSDQTKRVAIEAANFDWLNIRKTSRALLLRTDASWRFENGLDLNLTVKALDRAAQLMSESAEGKIVSGTIDITSEKRALIPVGVKHSYIENLLGMNFKPAQILQIFKRLEIPSKQIKKGKEFFYELKVPTRRNDLKTSEDIVEEIGRLYGYENIPSRIPSSVLISATKEESLTYEDIMRDVFVGLGFAEVYNYSFISESEKQAYGFQNLAELANPFSQDQKYLRLDLAAGLIKNLKDNLKYFLPGSGFKPQDNAFRFFEIGHVFSQNREQFSENKKVGGLVFLNEGQKKDSAFYELKGVLRNLFEKLGISEYWDDTYIQEGLPSEWKQIFDINKAAQIKSNNKLIGWIGGVNKKIKSELELEFQPAIFELDFGSLVELASEEREYRPPSKYPAIMRDLAVAVEEMTKVEEVLNVIETVGGELLQDTDLFDIYEGLSGSKKSLAFRLIFQSDERNLTDAQVNQLMEKIIKAVEEKGWEVRK</sequence>
<dbReference type="InterPro" id="IPR009061">
    <property type="entry name" value="DNA-bd_dom_put_sf"/>
</dbReference>
<dbReference type="InterPro" id="IPR005146">
    <property type="entry name" value="B3/B4_tRNA-bd"/>
</dbReference>
<evidence type="ECO:0000256" key="6">
    <source>
        <dbReference type="ARBA" id="ARBA00022840"/>
    </source>
</evidence>
<keyword evidence="11" id="KW-0963">Cytoplasm</keyword>
<comment type="similarity">
    <text evidence="1 11">Belongs to the phenylalanyl-tRNA synthetase beta subunit family. Type 1 subfamily.</text>
</comment>
<evidence type="ECO:0000256" key="7">
    <source>
        <dbReference type="ARBA" id="ARBA00022842"/>
    </source>
</evidence>
<evidence type="ECO:0000259" key="12">
    <source>
        <dbReference type="PROSITE" id="PS51447"/>
    </source>
</evidence>
<evidence type="ECO:0000259" key="13">
    <source>
        <dbReference type="PROSITE" id="PS51483"/>
    </source>
</evidence>
<name>A0A1G2F9P7_9BACT</name>
<feature type="binding site" evidence="11">
    <location>
        <position position="390"/>
    </location>
    <ligand>
        <name>Mg(2+)</name>
        <dbReference type="ChEBI" id="CHEBI:18420"/>
        <note>shared with alpha subunit</note>
    </ligand>
</feature>
<evidence type="ECO:0000313" key="15">
    <source>
        <dbReference type="Proteomes" id="UP000177725"/>
    </source>
</evidence>
<evidence type="ECO:0000256" key="2">
    <source>
        <dbReference type="ARBA" id="ARBA00011209"/>
    </source>
</evidence>
<comment type="subunit">
    <text evidence="2 11">Tetramer of two alpha and two beta subunits.</text>
</comment>
<dbReference type="Pfam" id="PF03484">
    <property type="entry name" value="B5"/>
    <property type="match status" value="1"/>
</dbReference>
<reference evidence="14 15" key="1">
    <citation type="journal article" date="2016" name="Nat. Commun.">
        <title>Thousands of microbial genomes shed light on interconnected biogeochemical processes in an aquifer system.</title>
        <authorList>
            <person name="Anantharaman K."/>
            <person name="Brown C.T."/>
            <person name="Hug L.A."/>
            <person name="Sharon I."/>
            <person name="Castelle C.J."/>
            <person name="Probst A.J."/>
            <person name="Thomas B.C."/>
            <person name="Singh A."/>
            <person name="Wilkins M.J."/>
            <person name="Karaoz U."/>
            <person name="Brodie E.L."/>
            <person name="Williams K.H."/>
            <person name="Hubbard S.S."/>
            <person name="Banfield J.F."/>
        </authorList>
    </citation>
    <scope>NUCLEOTIDE SEQUENCE [LARGE SCALE GENOMIC DNA]</scope>
</reference>
<dbReference type="GO" id="GO:0006432">
    <property type="term" value="P:phenylalanyl-tRNA aminoacylation"/>
    <property type="evidence" value="ECO:0007669"/>
    <property type="project" value="UniProtKB-UniRule"/>
</dbReference>
<dbReference type="PROSITE" id="PS51483">
    <property type="entry name" value="B5"/>
    <property type="match status" value="1"/>
</dbReference>
<dbReference type="SMART" id="SM00874">
    <property type="entry name" value="B5"/>
    <property type="match status" value="1"/>
</dbReference>
<dbReference type="SUPFAM" id="SSF46955">
    <property type="entry name" value="Putative DNA-binding domain"/>
    <property type="match status" value="2"/>
</dbReference>
<organism evidence="14 15">
    <name type="scientific">Candidatus Portnoybacteria bacterium RBG_13_41_18</name>
    <dbReference type="NCBI Taxonomy" id="1801991"/>
    <lineage>
        <taxon>Bacteria</taxon>
        <taxon>Candidatus Portnoyibacteriota</taxon>
    </lineage>
</organism>
<protein>
    <recommendedName>
        <fullName evidence="11">Phenylalanine--tRNA ligase beta subunit</fullName>
        <ecNumber evidence="11">6.1.1.20</ecNumber>
    </recommendedName>
    <alternativeName>
        <fullName evidence="11">Phenylalanyl-tRNA synthetase beta subunit</fullName>
        <shortName evidence="11">PheRS</shortName>
    </alternativeName>
</protein>
<evidence type="ECO:0000256" key="11">
    <source>
        <dbReference type="HAMAP-Rule" id="MF_00283"/>
    </source>
</evidence>
<dbReference type="SUPFAM" id="SSF56037">
    <property type="entry name" value="PheT/TilS domain"/>
    <property type="match status" value="1"/>
</dbReference>
<keyword evidence="4 11" id="KW-0479">Metal-binding</keyword>
<dbReference type="EMBL" id="MHMV01000009">
    <property type="protein sequence ID" value="OGZ34789.1"/>
    <property type="molecule type" value="Genomic_DNA"/>
</dbReference>
<feature type="binding site" evidence="11">
    <location>
        <position position="386"/>
    </location>
    <ligand>
        <name>Mg(2+)</name>
        <dbReference type="ChEBI" id="CHEBI:18420"/>
        <note>shared with alpha subunit</note>
    </ligand>
</feature>
<dbReference type="InterPro" id="IPR005121">
    <property type="entry name" value="Fdx_antiC-bd"/>
</dbReference>
<dbReference type="GO" id="GO:0000287">
    <property type="term" value="F:magnesium ion binding"/>
    <property type="evidence" value="ECO:0007669"/>
    <property type="project" value="UniProtKB-UniRule"/>
</dbReference>
<keyword evidence="8 11" id="KW-0648">Protein biosynthesis</keyword>
<dbReference type="GO" id="GO:0004826">
    <property type="term" value="F:phenylalanine-tRNA ligase activity"/>
    <property type="evidence" value="ECO:0007669"/>
    <property type="project" value="UniProtKB-UniRule"/>
</dbReference>
<dbReference type="Proteomes" id="UP000177725">
    <property type="component" value="Unassembled WGS sequence"/>
</dbReference>
<dbReference type="Pfam" id="PF03483">
    <property type="entry name" value="B3_4"/>
    <property type="match status" value="1"/>
</dbReference>
<keyword evidence="3 11" id="KW-0436">Ligase</keyword>
<gene>
    <name evidence="11" type="primary">pheT</name>
    <name evidence="14" type="ORF">A2174_02885</name>
</gene>
<dbReference type="SMART" id="SM00873">
    <property type="entry name" value="B3_4"/>
    <property type="match status" value="1"/>
</dbReference>
<dbReference type="HAMAP" id="MF_00283">
    <property type="entry name" value="Phe_tRNA_synth_beta1"/>
    <property type="match status" value="1"/>
</dbReference>
<dbReference type="PROSITE" id="PS51447">
    <property type="entry name" value="FDX_ACB"/>
    <property type="match status" value="1"/>
</dbReference>
<feature type="domain" description="FDX-ACB" evidence="12">
    <location>
        <begin position="635"/>
        <end position="725"/>
    </location>
</feature>
<dbReference type="PANTHER" id="PTHR10947:SF0">
    <property type="entry name" value="PHENYLALANINE--TRNA LIGASE BETA SUBUNIT"/>
    <property type="match status" value="1"/>
</dbReference>
<evidence type="ECO:0000256" key="1">
    <source>
        <dbReference type="ARBA" id="ARBA00008653"/>
    </source>
</evidence>
<dbReference type="Pfam" id="PF03147">
    <property type="entry name" value="FDX-ACB"/>
    <property type="match status" value="1"/>
</dbReference>
<dbReference type="Pfam" id="PF17759">
    <property type="entry name" value="tRNA_synthFbeta"/>
    <property type="match status" value="1"/>
</dbReference>
<dbReference type="GO" id="GO:0003723">
    <property type="term" value="F:RNA binding"/>
    <property type="evidence" value="ECO:0007669"/>
    <property type="project" value="InterPro"/>
</dbReference>
<dbReference type="AlphaFoldDB" id="A0A1G2F9P7"/>
<evidence type="ECO:0000256" key="10">
    <source>
        <dbReference type="ARBA" id="ARBA00049255"/>
    </source>
</evidence>
<comment type="cofactor">
    <cofactor evidence="11">
        <name>Mg(2+)</name>
        <dbReference type="ChEBI" id="CHEBI:18420"/>
    </cofactor>
    <text evidence="11">Binds 2 magnesium ions per tetramer.</text>
</comment>
<keyword evidence="9 11" id="KW-0030">Aminoacyl-tRNA synthetase</keyword>
<keyword evidence="5 11" id="KW-0547">Nucleotide-binding</keyword>
<dbReference type="Gene3D" id="3.30.70.380">
    <property type="entry name" value="Ferrodoxin-fold anticodon-binding domain"/>
    <property type="match status" value="1"/>
</dbReference>
<evidence type="ECO:0000256" key="4">
    <source>
        <dbReference type="ARBA" id="ARBA00022723"/>
    </source>
</evidence>
<feature type="domain" description="B5" evidence="13">
    <location>
        <begin position="323"/>
        <end position="402"/>
    </location>
</feature>
<comment type="subcellular location">
    <subcellularLocation>
        <location evidence="11">Cytoplasm</location>
    </subcellularLocation>
</comment>
<dbReference type="Gene3D" id="3.30.930.10">
    <property type="entry name" value="Bira Bifunctional Protein, Domain 2"/>
    <property type="match status" value="1"/>
</dbReference>
<dbReference type="InterPro" id="IPR005147">
    <property type="entry name" value="tRNA_synthase_B5-dom"/>
</dbReference>
<comment type="caution">
    <text evidence="14">The sequence shown here is derived from an EMBL/GenBank/DDBJ whole genome shotgun (WGS) entry which is preliminary data.</text>
</comment>
<dbReference type="InterPro" id="IPR041616">
    <property type="entry name" value="PheRS_beta_core"/>
</dbReference>
<keyword evidence="7 11" id="KW-0460">Magnesium</keyword>
<evidence type="ECO:0000256" key="3">
    <source>
        <dbReference type="ARBA" id="ARBA00022598"/>
    </source>
</evidence>
<dbReference type="NCBIfam" id="TIGR00472">
    <property type="entry name" value="pheT_bact"/>
    <property type="match status" value="1"/>
</dbReference>
<keyword evidence="6 11" id="KW-0067">ATP-binding</keyword>
<dbReference type="Gene3D" id="3.30.56.10">
    <property type="match status" value="2"/>
</dbReference>
<accession>A0A1G2F9P7</accession>
<dbReference type="GO" id="GO:0009328">
    <property type="term" value="C:phenylalanine-tRNA ligase complex"/>
    <property type="evidence" value="ECO:0007669"/>
    <property type="project" value="TreeGrafter"/>
</dbReference>
<dbReference type="SUPFAM" id="SSF54991">
    <property type="entry name" value="Anticodon-binding domain of PheRS"/>
    <property type="match status" value="1"/>
</dbReference>
<feature type="binding site" evidence="11">
    <location>
        <position position="389"/>
    </location>
    <ligand>
        <name>Mg(2+)</name>
        <dbReference type="ChEBI" id="CHEBI:18420"/>
        <note>shared with alpha subunit</note>
    </ligand>
</feature>
<dbReference type="SUPFAM" id="SSF55681">
    <property type="entry name" value="Class II aaRS and biotin synthetases"/>
    <property type="match status" value="1"/>
</dbReference>
<dbReference type="InterPro" id="IPR020825">
    <property type="entry name" value="Phe-tRNA_synthase-like_B3/B4"/>
</dbReference>
<dbReference type="InterPro" id="IPR045864">
    <property type="entry name" value="aa-tRNA-synth_II/BPL/LPL"/>
</dbReference>
<comment type="catalytic activity">
    <reaction evidence="10 11">
        <text>tRNA(Phe) + L-phenylalanine + ATP = L-phenylalanyl-tRNA(Phe) + AMP + diphosphate + H(+)</text>
        <dbReference type="Rhea" id="RHEA:19413"/>
        <dbReference type="Rhea" id="RHEA-COMP:9668"/>
        <dbReference type="Rhea" id="RHEA-COMP:9699"/>
        <dbReference type="ChEBI" id="CHEBI:15378"/>
        <dbReference type="ChEBI" id="CHEBI:30616"/>
        <dbReference type="ChEBI" id="CHEBI:33019"/>
        <dbReference type="ChEBI" id="CHEBI:58095"/>
        <dbReference type="ChEBI" id="CHEBI:78442"/>
        <dbReference type="ChEBI" id="CHEBI:78531"/>
        <dbReference type="ChEBI" id="CHEBI:456215"/>
        <dbReference type="EC" id="6.1.1.20"/>
    </reaction>
</comment>
<dbReference type="InterPro" id="IPR036690">
    <property type="entry name" value="Fdx_antiC-bd_sf"/>
</dbReference>
<feature type="binding site" evidence="11">
    <location>
        <position position="380"/>
    </location>
    <ligand>
        <name>Mg(2+)</name>
        <dbReference type="ChEBI" id="CHEBI:18420"/>
        <note>shared with alpha subunit</note>
    </ligand>
</feature>
<dbReference type="InterPro" id="IPR004532">
    <property type="entry name" value="Phe-tRNA-ligase_IIc_bsu_bact"/>
</dbReference>
<dbReference type="Gene3D" id="3.50.40.10">
    <property type="entry name" value="Phenylalanyl-trna Synthetase, Chain B, domain 3"/>
    <property type="match status" value="1"/>
</dbReference>
<dbReference type="GO" id="GO:0005524">
    <property type="term" value="F:ATP binding"/>
    <property type="evidence" value="ECO:0007669"/>
    <property type="project" value="UniProtKB-UniRule"/>
</dbReference>
<dbReference type="SMART" id="SM00896">
    <property type="entry name" value="FDX-ACB"/>
    <property type="match status" value="1"/>
</dbReference>
<dbReference type="InterPro" id="IPR045060">
    <property type="entry name" value="Phe-tRNA-ligase_IIc_bsu"/>
</dbReference>
<evidence type="ECO:0000256" key="8">
    <source>
        <dbReference type="ARBA" id="ARBA00022917"/>
    </source>
</evidence>
<evidence type="ECO:0000256" key="9">
    <source>
        <dbReference type="ARBA" id="ARBA00023146"/>
    </source>
</evidence>
<proteinExistence type="inferred from homology"/>